<evidence type="ECO:0000256" key="1">
    <source>
        <dbReference type="ARBA" id="ARBA00010088"/>
    </source>
</evidence>
<accession>A0A923HMG4</accession>
<protein>
    <submittedName>
        <fullName evidence="6">Alpha/beta fold hydrolase</fullName>
    </submittedName>
</protein>
<gene>
    <name evidence="6" type="ORF">H8K32_09400</name>
</gene>
<feature type="signal peptide" evidence="4">
    <location>
        <begin position="1"/>
        <end position="23"/>
    </location>
</feature>
<feature type="domain" description="AB hydrolase-1" evidence="5">
    <location>
        <begin position="84"/>
        <end position="255"/>
    </location>
</feature>
<dbReference type="PANTHER" id="PTHR43248">
    <property type="entry name" value="2-SUCCINYL-6-HYDROXY-2,4-CYCLOHEXADIENE-1-CARBOXYLATE SYNTHASE"/>
    <property type="match status" value="1"/>
</dbReference>
<comment type="similarity">
    <text evidence="1">Belongs to the peptidase S33 family.</text>
</comment>
<evidence type="ECO:0000256" key="4">
    <source>
        <dbReference type="SAM" id="SignalP"/>
    </source>
</evidence>
<keyword evidence="2 4" id="KW-0732">Signal</keyword>
<dbReference type="Pfam" id="PF00561">
    <property type="entry name" value="Abhydrolase_1"/>
    <property type="match status" value="1"/>
</dbReference>
<dbReference type="InterPro" id="IPR051601">
    <property type="entry name" value="Serine_prot/Carboxylest_S33"/>
</dbReference>
<evidence type="ECO:0000256" key="2">
    <source>
        <dbReference type="ARBA" id="ARBA00022729"/>
    </source>
</evidence>
<keyword evidence="3 6" id="KW-0378">Hydrolase</keyword>
<evidence type="ECO:0000259" key="5">
    <source>
        <dbReference type="Pfam" id="PF00561"/>
    </source>
</evidence>
<dbReference type="RefSeq" id="WP_186912231.1">
    <property type="nucleotide sequence ID" value="NZ_JACOFV010000007.1"/>
</dbReference>
<proteinExistence type="inferred from homology"/>
<comment type="caution">
    <text evidence="6">The sequence shown here is derived from an EMBL/GenBank/DDBJ whole genome shotgun (WGS) entry which is preliminary data.</text>
</comment>
<reference evidence="6" key="1">
    <citation type="submission" date="2020-08" db="EMBL/GenBank/DDBJ databases">
        <title>Novel species isolated from subtropical streams in China.</title>
        <authorList>
            <person name="Lu H."/>
        </authorList>
    </citation>
    <scope>NUCLEOTIDE SEQUENCE</scope>
    <source>
        <strain evidence="6">KACC 12607</strain>
    </source>
</reference>
<dbReference type="EMBL" id="JACOFV010000007">
    <property type="protein sequence ID" value="MBC3862311.1"/>
    <property type="molecule type" value="Genomic_DNA"/>
</dbReference>
<evidence type="ECO:0000313" key="6">
    <source>
        <dbReference type="EMBL" id="MBC3862311.1"/>
    </source>
</evidence>
<dbReference type="PANTHER" id="PTHR43248:SF29">
    <property type="entry name" value="TRIPEPTIDYL AMINOPEPTIDASE"/>
    <property type="match status" value="1"/>
</dbReference>
<keyword evidence="7" id="KW-1185">Reference proteome</keyword>
<sequence>MKNLVKMLVIGFASMMMLSPVYATEFTPYQDATSIAGLAGSLCKTMSLPLSYTEVPASLDIDSTKEISIFVRKFPAPGQSKGTVWLVSGGPGESGASLYAMVSVLRQSFPDFYLILPDHRGTGYSTRLCPLEEGSESPGGMSLVGAEWGTCFKRILTHPDLAKVFTITNAAYDLRHLIAESDKHKPVYLYGVSYGTQLILRALQIGPLAVNGMILDSLVPMQTDLKWDLSHRSHLVDEVGRKVLAECDVQPECHSILGESAEQSYVHLLAAAQKQPELVTQVPGKNLKHFFGSLLDIPKARARIPFLIKDLAHGGNVELQSVISIMKQAGSSLGDFPQLTPSIPLVSIISTSENNLRPKLSLPELRQEEQGLLFTSRLPEMLIEPALPTYSHDKYFGKLPQQLPPMLVFSGTLDPKTSYEGALNHVDAIRKTVQASAISIVSVIGAPHFTLWVAPSCFIQHAKNFVEKGISQDQRCEMTSTDPVKH</sequence>
<evidence type="ECO:0000256" key="3">
    <source>
        <dbReference type="ARBA" id="ARBA00022801"/>
    </source>
</evidence>
<dbReference type="Gene3D" id="3.40.50.1820">
    <property type="entry name" value="alpha/beta hydrolase"/>
    <property type="match status" value="1"/>
</dbReference>
<organism evidence="6 7">
    <name type="scientific">Undibacterium jejuense</name>
    <dbReference type="NCBI Taxonomy" id="1344949"/>
    <lineage>
        <taxon>Bacteria</taxon>
        <taxon>Pseudomonadati</taxon>
        <taxon>Pseudomonadota</taxon>
        <taxon>Betaproteobacteria</taxon>
        <taxon>Burkholderiales</taxon>
        <taxon>Oxalobacteraceae</taxon>
        <taxon>Undibacterium</taxon>
    </lineage>
</organism>
<dbReference type="InterPro" id="IPR029058">
    <property type="entry name" value="AB_hydrolase_fold"/>
</dbReference>
<dbReference type="SUPFAM" id="SSF53474">
    <property type="entry name" value="alpha/beta-Hydrolases"/>
    <property type="match status" value="1"/>
</dbReference>
<evidence type="ECO:0000313" key="7">
    <source>
        <dbReference type="Proteomes" id="UP000634011"/>
    </source>
</evidence>
<feature type="chain" id="PRO_5037506458" evidence="4">
    <location>
        <begin position="24"/>
        <end position="486"/>
    </location>
</feature>
<dbReference type="GO" id="GO:0016787">
    <property type="term" value="F:hydrolase activity"/>
    <property type="evidence" value="ECO:0007669"/>
    <property type="project" value="UniProtKB-KW"/>
</dbReference>
<dbReference type="InterPro" id="IPR000073">
    <property type="entry name" value="AB_hydrolase_1"/>
</dbReference>
<name>A0A923HMG4_9BURK</name>
<dbReference type="AlphaFoldDB" id="A0A923HMG4"/>
<dbReference type="Proteomes" id="UP000634011">
    <property type="component" value="Unassembled WGS sequence"/>
</dbReference>